<name>A0AAV8W2W0_9CUCU</name>
<dbReference type="PANTHER" id="PTHR14964">
    <property type="entry name" value="NUCLEAR RECEPTOR BINDING FACTOR 2"/>
    <property type="match status" value="1"/>
</dbReference>
<gene>
    <name evidence="2" type="ORF">NQ315_005256</name>
</gene>
<dbReference type="Proteomes" id="UP001159042">
    <property type="component" value="Unassembled WGS sequence"/>
</dbReference>
<protein>
    <submittedName>
        <fullName evidence="2">Uncharacterized protein</fullName>
    </submittedName>
</protein>
<evidence type="ECO:0000313" key="2">
    <source>
        <dbReference type="EMBL" id="KAJ8920390.1"/>
    </source>
</evidence>
<comment type="caution">
    <text evidence="2">The sequence shown here is derived from an EMBL/GenBank/DDBJ whole genome shotgun (WGS) entry which is preliminary data.</text>
</comment>
<sequence length="203" mass="23005">MDKFPMIMEVSSLNREFHKQSEELTQRMFNLNTYEQNENVEAVINKTFEVHDSLIEYLGKHGTVEDAIKSLSDIEEKHNEGQILGVKHPKNENQMIEELKILSVQLKNTVKCLVAELDDRNKEIEGLKERIKVLESEKTAESKSSGVKVEAISPGVTSPFVFSPGSELSPDINQQSIILPPLEMPNLDFLKLYKSSSNEDSTK</sequence>
<keyword evidence="1" id="KW-0175">Coiled coil</keyword>
<dbReference type="InterPro" id="IPR039679">
    <property type="entry name" value="NRBF2"/>
</dbReference>
<dbReference type="PANTHER" id="PTHR14964:SF2">
    <property type="entry name" value="NUCLEAR RECEPTOR-BINDING FACTOR 2"/>
    <property type="match status" value="1"/>
</dbReference>
<accession>A0AAV8W2W0</accession>
<evidence type="ECO:0000256" key="1">
    <source>
        <dbReference type="SAM" id="Coils"/>
    </source>
</evidence>
<proteinExistence type="predicted"/>
<organism evidence="2 3">
    <name type="scientific">Exocentrus adspersus</name>
    <dbReference type="NCBI Taxonomy" id="1586481"/>
    <lineage>
        <taxon>Eukaryota</taxon>
        <taxon>Metazoa</taxon>
        <taxon>Ecdysozoa</taxon>
        <taxon>Arthropoda</taxon>
        <taxon>Hexapoda</taxon>
        <taxon>Insecta</taxon>
        <taxon>Pterygota</taxon>
        <taxon>Neoptera</taxon>
        <taxon>Endopterygota</taxon>
        <taxon>Coleoptera</taxon>
        <taxon>Polyphaga</taxon>
        <taxon>Cucujiformia</taxon>
        <taxon>Chrysomeloidea</taxon>
        <taxon>Cerambycidae</taxon>
        <taxon>Lamiinae</taxon>
        <taxon>Acanthocinini</taxon>
        <taxon>Exocentrus</taxon>
    </lineage>
</organism>
<dbReference type="EMBL" id="JANEYG010000014">
    <property type="protein sequence ID" value="KAJ8920390.1"/>
    <property type="molecule type" value="Genomic_DNA"/>
</dbReference>
<dbReference type="GO" id="GO:0006914">
    <property type="term" value="P:autophagy"/>
    <property type="evidence" value="ECO:0007669"/>
    <property type="project" value="InterPro"/>
</dbReference>
<dbReference type="AlphaFoldDB" id="A0AAV8W2W0"/>
<feature type="coiled-coil region" evidence="1">
    <location>
        <begin position="110"/>
        <end position="144"/>
    </location>
</feature>
<evidence type="ECO:0000313" key="3">
    <source>
        <dbReference type="Proteomes" id="UP001159042"/>
    </source>
</evidence>
<keyword evidence="3" id="KW-1185">Reference proteome</keyword>
<reference evidence="2 3" key="1">
    <citation type="journal article" date="2023" name="Insect Mol. Biol.">
        <title>Genome sequencing provides insights into the evolution of gene families encoding plant cell wall-degrading enzymes in longhorned beetles.</title>
        <authorList>
            <person name="Shin N.R."/>
            <person name="Okamura Y."/>
            <person name="Kirsch R."/>
            <person name="Pauchet Y."/>
        </authorList>
    </citation>
    <scope>NUCLEOTIDE SEQUENCE [LARGE SCALE GENOMIC DNA]</scope>
    <source>
        <strain evidence="2">EAD_L_NR</strain>
    </source>
</reference>